<feature type="compositionally biased region" description="Basic and acidic residues" evidence="1">
    <location>
        <begin position="49"/>
        <end position="106"/>
    </location>
</feature>
<comment type="caution">
    <text evidence="2">The sequence shown here is derived from an EMBL/GenBank/DDBJ whole genome shotgun (WGS) entry which is preliminary data.</text>
</comment>
<reference evidence="2 3" key="1">
    <citation type="journal article" date="2019" name="Nat. Plants">
        <title>Stout camphor tree genome fills gaps in understanding of flowering plant genome evolution.</title>
        <authorList>
            <person name="Chaw S.M."/>
            <person name="Liu Y.C."/>
            <person name="Wu Y.W."/>
            <person name="Wang H.Y."/>
            <person name="Lin C.I."/>
            <person name="Wu C.S."/>
            <person name="Ke H.M."/>
            <person name="Chang L.Y."/>
            <person name="Hsu C.Y."/>
            <person name="Yang H.T."/>
            <person name="Sudianto E."/>
            <person name="Hsu M.H."/>
            <person name="Wu K.P."/>
            <person name="Wang L.N."/>
            <person name="Leebens-Mack J.H."/>
            <person name="Tsai I.J."/>
        </authorList>
    </citation>
    <scope>NUCLEOTIDE SEQUENCE [LARGE SCALE GENOMIC DNA]</scope>
    <source>
        <strain evidence="3">cv. Chaw 1501</strain>
        <tissue evidence="2">Young leaves</tissue>
    </source>
</reference>
<feature type="compositionally biased region" description="Basic and acidic residues" evidence="1">
    <location>
        <begin position="25"/>
        <end position="37"/>
    </location>
</feature>
<dbReference type="Proteomes" id="UP000283530">
    <property type="component" value="Unassembled WGS sequence"/>
</dbReference>
<organism evidence="2 3">
    <name type="scientific">Cinnamomum micranthum f. kanehirae</name>
    <dbReference type="NCBI Taxonomy" id="337451"/>
    <lineage>
        <taxon>Eukaryota</taxon>
        <taxon>Viridiplantae</taxon>
        <taxon>Streptophyta</taxon>
        <taxon>Embryophyta</taxon>
        <taxon>Tracheophyta</taxon>
        <taxon>Spermatophyta</taxon>
        <taxon>Magnoliopsida</taxon>
        <taxon>Magnoliidae</taxon>
        <taxon>Laurales</taxon>
        <taxon>Lauraceae</taxon>
        <taxon>Cinnamomum</taxon>
    </lineage>
</organism>
<feature type="compositionally biased region" description="Basic residues" evidence="1">
    <location>
        <begin position="38"/>
        <end position="48"/>
    </location>
</feature>
<name>A0A443NL08_9MAGN</name>
<protein>
    <submittedName>
        <fullName evidence="2">Glutamic acid-rich-like protein isoform X1</fullName>
    </submittedName>
</protein>
<dbReference type="EMBL" id="QPKB01000003">
    <property type="protein sequence ID" value="RWR79242.1"/>
    <property type="molecule type" value="Genomic_DNA"/>
</dbReference>
<keyword evidence="3" id="KW-1185">Reference proteome</keyword>
<feature type="compositionally biased region" description="Low complexity" evidence="1">
    <location>
        <begin position="113"/>
        <end position="124"/>
    </location>
</feature>
<dbReference type="OrthoDB" id="778084at2759"/>
<gene>
    <name evidence="2" type="ORF">CKAN_00780800</name>
</gene>
<evidence type="ECO:0000256" key="1">
    <source>
        <dbReference type="SAM" id="MobiDB-lite"/>
    </source>
</evidence>
<sequence>MSRCFPYPPPGYEGKSRDEALIESLKLQRDKDKAKKEKKEKKEKKKEKEKREKSKEYGKLEDKRHGSEERGKDRRSQINQERVDLKKRKREEIEQLERSSVTEEHGQPAATPSLYDSSDSTQSSAKRKKHDLDAKAGHNQGSGLRIRLPLLKRKDPELSCNTEQACHSGRADHLATGPEIACKFQHGNTVRACSSRVTDYLVEEPKTACALPRYEELACSSGRVDELVEKTEAPCNNASGSGSRIQKVESQFKELLEIWNPPQLLMDFSDFDNQEWLFERKQQCSQGAKQHKESDNPNSESSSLWPRACYLPGADVYALPYAIPY</sequence>
<accession>A0A443NL08</accession>
<feature type="region of interest" description="Disordered" evidence="1">
    <location>
        <begin position="25"/>
        <end position="148"/>
    </location>
</feature>
<proteinExistence type="predicted"/>
<dbReference type="PANTHER" id="PTHR34660">
    <property type="entry name" value="MYB-LIKE PROTEIN X"/>
    <property type="match status" value="1"/>
</dbReference>
<dbReference type="STRING" id="337451.A0A443NL08"/>
<evidence type="ECO:0000313" key="2">
    <source>
        <dbReference type="EMBL" id="RWR79242.1"/>
    </source>
</evidence>
<evidence type="ECO:0000313" key="3">
    <source>
        <dbReference type="Proteomes" id="UP000283530"/>
    </source>
</evidence>
<dbReference type="PANTHER" id="PTHR34660:SF7">
    <property type="entry name" value="DNA LIGASE-LIKE PROTEIN"/>
    <property type="match status" value="1"/>
</dbReference>
<dbReference type="AlphaFoldDB" id="A0A443NL08"/>